<dbReference type="EMBL" id="BNGU01000004">
    <property type="protein sequence ID" value="GHM59179.1"/>
    <property type="molecule type" value="Genomic_DNA"/>
</dbReference>
<dbReference type="GO" id="GO:0008686">
    <property type="term" value="F:3,4-dihydroxy-2-butanone-4-phosphate synthase activity"/>
    <property type="evidence" value="ECO:0007669"/>
    <property type="project" value="UniProtKB-EC"/>
</dbReference>
<dbReference type="GO" id="GO:0009231">
    <property type="term" value="P:riboflavin biosynthetic process"/>
    <property type="evidence" value="ECO:0007669"/>
    <property type="project" value="UniProtKB-UniPathway"/>
</dbReference>
<evidence type="ECO:0000313" key="8">
    <source>
        <dbReference type="EMBL" id="GHM59179.1"/>
    </source>
</evidence>
<protein>
    <recommendedName>
        <fullName evidence="4 7">3,4-dihydroxy-2-butanone 4-phosphate synthase</fullName>
        <shortName evidence="7">DHBP synthase</shortName>
        <ecNumber evidence="3 7">4.1.99.12</ecNumber>
    </recommendedName>
</protein>
<proteinExistence type="inferred from homology"/>
<dbReference type="SUPFAM" id="SSF55821">
    <property type="entry name" value="YrdC/RibB"/>
    <property type="match status" value="1"/>
</dbReference>
<keyword evidence="6 7" id="KW-0479">Metal-binding</keyword>
<evidence type="ECO:0000256" key="4">
    <source>
        <dbReference type="ARBA" id="ARBA00018836"/>
    </source>
</evidence>
<keyword evidence="7" id="KW-0456">Lyase</keyword>
<dbReference type="UniPathway" id="UPA00275">
    <property type="reaction ID" value="UER00399"/>
</dbReference>
<comment type="subunit">
    <text evidence="7">Homodimer.</text>
</comment>
<dbReference type="AlphaFoldDB" id="A0A8J3MLQ6"/>
<dbReference type="InterPro" id="IPR017945">
    <property type="entry name" value="DHBP_synth_RibB-like_a/b_dom"/>
</dbReference>
<name>A0A8J3MLQ6_9RICK</name>
<sequence length="203" mass="22450">MEISPVEDVLEDALQGKLFILADDENRENEGDLVILAERINIEAVTFMIRYGSGIVCLVLTNSYANNLGLDLMPRRNIDSYHTAFTTSIDARYGITTGVSAQDRTHTILTAIDKNSTMDDITTPGHVFPLIANQGGVLKRRGHTEASIEIARIVGLDQSAVICEVMNQEDGSMMRLPNLLEFAKEHKIKLTTIDKLVKFIEGS</sequence>
<evidence type="ECO:0000256" key="1">
    <source>
        <dbReference type="ARBA" id="ARBA00002284"/>
    </source>
</evidence>
<comment type="catalytic activity">
    <reaction evidence="7">
        <text>D-ribulose 5-phosphate = (2S)-2-hydroxy-3-oxobutyl phosphate + formate + H(+)</text>
        <dbReference type="Rhea" id="RHEA:18457"/>
        <dbReference type="ChEBI" id="CHEBI:15378"/>
        <dbReference type="ChEBI" id="CHEBI:15740"/>
        <dbReference type="ChEBI" id="CHEBI:58121"/>
        <dbReference type="ChEBI" id="CHEBI:58830"/>
        <dbReference type="EC" id="4.1.99.12"/>
    </reaction>
</comment>
<dbReference type="GO" id="GO:0005829">
    <property type="term" value="C:cytosol"/>
    <property type="evidence" value="ECO:0007669"/>
    <property type="project" value="TreeGrafter"/>
</dbReference>
<dbReference type="EC" id="4.1.99.12" evidence="3 7"/>
<reference evidence="8 9" key="1">
    <citation type="journal article" date="2021" name="Microb. Ecol.">
        <title>Candidatus Mesenet longicola: Novel Endosymbionts of Brontispa longissima that Induce Cytoplasmic Incompatibility.</title>
        <authorList>
            <person name="Takano S."/>
            <person name="Gotoh Y."/>
            <person name="Hayashi T."/>
        </authorList>
    </citation>
    <scope>NUCLEOTIDE SEQUENCE [LARGE SCALE GENOMIC DNA]</scope>
    <source>
        <strain evidence="8">L5</strain>
    </source>
</reference>
<comment type="pathway">
    <text evidence="2 7">Cofactor biosynthesis; riboflavin biosynthesis; 2-hydroxy-3-oxobutyl phosphate from D-ribulose 5-phosphate: step 1/1.</text>
</comment>
<comment type="function">
    <text evidence="1 7">Catalyzes the conversion of D-ribulose 5-phosphate to formate and 3,4-dihydroxy-2-butanone 4-phosphate.</text>
</comment>
<evidence type="ECO:0000256" key="5">
    <source>
        <dbReference type="ARBA" id="ARBA00022619"/>
    </source>
</evidence>
<dbReference type="PANTHER" id="PTHR21327:SF18">
    <property type="entry name" value="3,4-DIHYDROXY-2-BUTANONE 4-PHOSPHATE SYNTHASE"/>
    <property type="match status" value="1"/>
</dbReference>
<gene>
    <name evidence="8" type="ORF">sL5_01720</name>
</gene>
<dbReference type="GO" id="GO:0046872">
    <property type="term" value="F:metal ion binding"/>
    <property type="evidence" value="ECO:0007669"/>
    <property type="project" value="UniProtKB-KW"/>
</dbReference>
<dbReference type="PANTHER" id="PTHR21327">
    <property type="entry name" value="GTP CYCLOHYDROLASE II-RELATED"/>
    <property type="match status" value="1"/>
</dbReference>
<dbReference type="Gene3D" id="3.90.870.10">
    <property type="entry name" value="DHBP synthase"/>
    <property type="match status" value="1"/>
</dbReference>
<evidence type="ECO:0000313" key="9">
    <source>
        <dbReference type="Proteomes" id="UP000637906"/>
    </source>
</evidence>
<keyword evidence="7" id="KW-0464">Manganese</keyword>
<keyword evidence="9" id="KW-1185">Reference proteome</keyword>
<accession>A0A8J3MLQ6</accession>
<dbReference type="NCBIfam" id="TIGR00506">
    <property type="entry name" value="ribB"/>
    <property type="match status" value="1"/>
</dbReference>
<evidence type="ECO:0000256" key="7">
    <source>
        <dbReference type="RuleBase" id="RU003843"/>
    </source>
</evidence>
<evidence type="ECO:0000256" key="3">
    <source>
        <dbReference type="ARBA" id="ARBA00012153"/>
    </source>
</evidence>
<dbReference type="InterPro" id="IPR000422">
    <property type="entry name" value="DHBP_synthase_RibB"/>
</dbReference>
<comment type="similarity">
    <text evidence="7">Belongs to the DHBP synthase family.</text>
</comment>
<organism evidence="8 9">
    <name type="scientific">Candidatus Mesenet longicola</name>
    <dbReference type="NCBI Taxonomy" id="1892558"/>
    <lineage>
        <taxon>Bacteria</taxon>
        <taxon>Pseudomonadati</taxon>
        <taxon>Pseudomonadota</taxon>
        <taxon>Alphaproteobacteria</taxon>
        <taxon>Rickettsiales</taxon>
        <taxon>Anaplasmataceae</taxon>
        <taxon>Candidatus Mesenet</taxon>
    </lineage>
</organism>
<keyword evidence="5 7" id="KW-0686">Riboflavin biosynthesis</keyword>
<comment type="caution">
    <text evidence="8">The sequence shown here is derived from an EMBL/GenBank/DDBJ whole genome shotgun (WGS) entry which is preliminary data.</text>
</comment>
<evidence type="ECO:0000256" key="2">
    <source>
        <dbReference type="ARBA" id="ARBA00004904"/>
    </source>
</evidence>
<dbReference type="Pfam" id="PF00926">
    <property type="entry name" value="DHBP_synthase"/>
    <property type="match status" value="1"/>
</dbReference>
<comment type="cofactor">
    <cofactor evidence="7">
        <name>Mg(2+)</name>
        <dbReference type="ChEBI" id="CHEBI:18420"/>
    </cofactor>
    <cofactor evidence="7">
        <name>Mn(2+)</name>
        <dbReference type="ChEBI" id="CHEBI:29035"/>
    </cofactor>
    <text evidence="7">Binds 2 divalent metal cations per subunit. Magnesium or manganese.</text>
</comment>
<keyword evidence="7" id="KW-0460">Magnesium</keyword>
<dbReference type="Proteomes" id="UP000637906">
    <property type="component" value="Unassembled WGS sequence"/>
</dbReference>
<evidence type="ECO:0000256" key="6">
    <source>
        <dbReference type="ARBA" id="ARBA00022723"/>
    </source>
</evidence>